<dbReference type="Gene3D" id="3.30.420.10">
    <property type="entry name" value="Ribonuclease H-like superfamily/Ribonuclease H"/>
    <property type="match status" value="1"/>
</dbReference>
<evidence type="ECO:0000313" key="5">
    <source>
        <dbReference type="Proteomes" id="UP001604335"/>
    </source>
</evidence>
<reference evidence="5" key="1">
    <citation type="journal article" date="2024" name="Algal Res.">
        <title>Biochemical, toxicological and genomic investigation of a high-biomass producing Limnothrix strain isolated from Italian shallow drinking water reservoir.</title>
        <authorList>
            <person name="Simonazzi M."/>
            <person name="Shishido T.K."/>
            <person name="Delbaje E."/>
            <person name="Wahlsten M."/>
            <person name="Fewer D.P."/>
            <person name="Sivonen K."/>
            <person name="Pezzolesi L."/>
            <person name="Pistocchi R."/>
        </authorList>
    </citation>
    <scope>NUCLEOTIDE SEQUENCE [LARGE SCALE GENOMIC DNA]</scope>
    <source>
        <strain evidence="5">LRLZ20PSL1</strain>
    </source>
</reference>
<dbReference type="PROSITE" id="PS50822">
    <property type="entry name" value="PIWI"/>
    <property type="match status" value="1"/>
</dbReference>
<dbReference type="EMBL" id="JAZAQF010000091">
    <property type="protein sequence ID" value="MFG3819478.1"/>
    <property type="molecule type" value="Genomic_DNA"/>
</dbReference>
<name>A0ABW7CEB3_9CYAN</name>
<evidence type="ECO:0000259" key="3">
    <source>
        <dbReference type="PROSITE" id="PS50822"/>
    </source>
</evidence>
<comment type="caution">
    <text evidence="4">The sequence shown here is derived from an EMBL/GenBank/DDBJ whole genome shotgun (WGS) entry which is preliminary data.</text>
</comment>
<dbReference type="SUPFAM" id="SSF53098">
    <property type="entry name" value="Ribonuclease H-like"/>
    <property type="match status" value="1"/>
</dbReference>
<evidence type="ECO:0000313" key="4">
    <source>
        <dbReference type="EMBL" id="MFG3819478.1"/>
    </source>
</evidence>
<dbReference type="SMART" id="SM00950">
    <property type="entry name" value="Piwi"/>
    <property type="match status" value="1"/>
</dbReference>
<organism evidence="4 5">
    <name type="scientific">Limnothrix redekei LRLZ20PSL1</name>
    <dbReference type="NCBI Taxonomy" id="3112953"/>
    <lineage>
        <taxon>Bacteria</taxon>
        <taxon>Bacillati</taxon>
        <taxon>Cyanobacteriota</taxon>
        <taxon>Cyanophyceae</taxon>
        <taxon>Pseudanabaenales</taxon>
        <taxon>Pseudanabaenaceae</taxon>
        <taxon>Limnothrix</taxon>
    </lineage>
</organism>
<dbReference type="InterPro" id="IPR012337">
    <property type="entry name" value="RNaseH-like_sf"/>
</dbReference>
<gene>
    <name evidence="4" type="ORF">VPK24_17670</name>
</gene>
<evidence type="ECO:0000256" key="1">
    <source>
        <dbReference type="ARBA" id="ARBA00035012"/>
    </source>
</evidence>
<evidence type="ECO:0000256" key="2">
    <source>
        <dbReference type="ARBA" id="ARBA00035032"/>
    </source>
</evidence>
<sequence>MDIRELSFQSRNPLGSVPARRDRLRIIGSAAPIDTLYSLARFCKFRLNQWVTNDQSSLALISEDRGQEANLFACLRQFCETSSEPLEIEILKSEAIDLSEPRYQNWLFQLCNYRLCSIFKTINPHSAKKVQETRKRIYSNEPPIQIRDPQGRIIAEARRYLTFDFWQNSAGFLFLTLHFRNEYQSIGTIDQFDWQQFPPKQRLIHTYDGKSCQLLGVAPITIGQPLAELGNQSLLDYHRDRQNLAPELAAQLDPNQPAVAVGYPPRYQPFHHLPQLLKRIYAREDLPSKLLNHCILPLAKRRELMQKTIELLNKRGFICGDRIEFDPHPWQPDRLTQLTAGSMAKNLSFGADPQQPDRPFLVDEAWRGWKQRALHQKPAEIRTQVLYPQAWEAEVKKYMAALKSRFQGFGITLTRAGDLRSYDPQNSLSLRLVCQNLPVNANDLIFAFVPNGADPIYNAQVNPYFTLKRILNQQSYCSQMVTRETMRVVNKENYNQKLHEGCDQNVVFGILAKLGYAPWQLHQMPGAAQAFVGLDLGRKEERTIGASAFVVNRQGQAIGWSSASMQRGETFSETSLRNILLDLFGAFTEQSGEPLRHVVIHRDGTVKNSELATLQALEAELRPHGLEQLEVVEVVKDVLARAAVRAIDPNTNQEQWQNPDRGWAWVHNDHEAIVLTTGAKQAKVVPNASPQPLLVRRRHGQTDILTIAAQIYWLSEMHIGSTQVIRLPITTYYADRIAEVALQDCLPADVRCERRLYFV</sequence>
<feature type="domain" description="Piwi" evidence="3">
    <location>
        <begin position="444"/>
        <end position="741"/>
    </location>
</feature>
<comment type="similarity">
    <text evidence="1">Belongs to the argonaute family. Long pAgo subfamily.</text>
</comment>
<dbReference type="InterPro" id="IPR036397">
    <property type="entry name" value="RNaseH_sf"/>
</dbReference>
<dbReference type="RefSeq" id="WP_393015413.1">
    <property type="nucleotide sequence ID" value="NZ_JAZAQF010000091.1"/>
</dbReference>
<dbReference type="Pfam" id="PF02171">
    <property type="entry name" value="Piwi"/>
    <property type="match status" value="1"/>
</dbReference>
<proteinExistence type="inferred from homology"/>
<keyword evidence="5" id="KW-1185">Reference proteome</keyword>
<accession>A0ABW7CEB3</accession>
<dbReference type="InterPro" id="IPR003165">
    <property type="entry name" value="Piwi"/>
</dbReference>
<dbReference type="Gene3D" id="3.40.50.2300">
    <property type="match status" value="1"/>
</dbReference>
<protein>
    <recommendedName>
        <fullName evidence="2">Protein argonaute</fullName>
    </recommendedName>
</protein>
<dbReference type="Proteomes" id="UP001604335">
    <property type="component" value="Unassembled WGS sequence"/>
</dbReference>